<reference evidence="3" key="1">
    <citation type="journal article" date="2023" name="Mol. Phylogenet. Evol.">
        <title>Genome-scale phylogeny and comparative genomics of the fungal order Sordariales.</title>
        <authorList>
            <person name="Hensen N."/>
            <person name="Bonometti L."/>
            <person name="Westerberg I."/>
            <person name="Brannstrom I.O."/>
            <person name="Guillou S."/>
            <person name="Cros-Aarteil S."/>
            <person name="Calhoun S."/>
            <person name="Haridas S."/>
            <person name="Kuo A."/>
            <person name="Mondo S."/>
            <person name="Pangilinan J."/>
            <person name="Riley R."/>
            <person name="LaButti K."/>
            <person name="Andreopoulos B."/>
            <person name="Lipzen A."/>
            <person name="Chen C."/>
            <person name="Yan M."/>
            <person name="Daum C."/>
            <person name="Ng V."/>
            <person name="Clum A."/>
            <person name="Steindorff A."/>
            <person name="Ohm R.A."/>
            <person name="Martin F."/>
            <person name="Silar P."/>
            <person name="Natvig D.O."/>
            <person name="Lalanne C."/>
            <person name="Gautier V."/>
            <person name="Ament-Velasquez S.L."/>
            <person name="Kruys A."/>
            <person name="Hutchinson M.I."/>
            <person name="Powell A.J."/>
            <person name="Barry K."/>
            <person name="Miller A.N."/>
            <person name="Grigoriev I.V."/>
            <person name="Debuchy R."/>
            <person name="Gladieux P."/>
            <person name="Hiltunen Thoren M."/>
            <person name="Johannesson H."/>
        </authorList>
    </citation>
    <scope>NUCLEOTIDE SEQUENCE</scope>
    <source>
        <strain evidence="3">CBS 314.62</strain>
    </source>
</reference>
<accession>A0AAE0XI58</accession>
<evidence type="ECO:0000256" key="1">
    <source>
        <dbReference type="SAM" id="SignalP"/>
    </source>
</evidence>
<dbReference type="PANTHER" id="PTHR38118">
    <property type="entry name" value="ANCHORED CELL WALL PROTEIN 11-RELATED"/>
    <property type="match status" value="1"/>
</dbReference>
<proteinExistence type="predicted"/>
<feature type="chain" id="PRO_5042129593" description="DUF7707 domain-containing protein" evidence="1">
    <location>
        <begin position="20"/>
        <end position="199"/>
    </location>
</feature>
<keyword evidence="4" id="KW-1185">Reference proteome</keyword>
<sequence>MVSFRSTLLALASAIVISADYYIDPTSVPLSTRMAWCNDETSTCPLICQQTYPNTVEVNTCDPETLTYGCLCGNGLQPNISEYSLTLPFHVCQQWGVQCVLDCNGDNSCASHCQQDHPCGAQNPTKANVTTTATLSATASASASTTANQIFTAPAGSQATDSSSAAANNSGASQMLEFGRAYGLIALASGLFVGFATML</sequence>
<dbReference type="AlphaFoldDB" id="A0AAE0XI58"/>
<evidence type="ECO:0000259" key="2">
    <source>
        <dbReference type="Pfam" id="PF24808"/>
    </source>
</evidence>
<evidence type="ECO:0000313" key="3">
    <source>
        <dbReference type="EMBL" id="KAK3693736.1"/>
    </source>
</evidence>
<dbReference type="PANTHER" id="PTHR38118:SF2">
    <property type="entry name" value="CDP-ALCOHOL PHOSPHATIDYLTRANSFERASE PROTEIN"/>
    <property type="match status" value="1"/>
</dbReference>
<feature type="domain" description="DUF7707" evidence="2">
    <location>
        <begin position="22"/>
        <end position="124"/>
    </location>
</feature>
<feature type="signal peptide" evidence="1">
    <location>
        <begin position="1"/>
        <end position="19"/>
    </location>
</feature>
<comment type="caution">
    <text evidence="3">The sequence shown here is derived from an EMBL/GenBank/DDBJ whole genome shotgun (WGS) entry which is preliminary data.</text>
</comment>
<dbReference type="Pfam" id="PF24808">
    <property type="entry name" value="DUF7707"/>
    <property type="match status" value="1"/>
</dbReference>
<reference evidence="3" key="2">
    <citation type="submission" date="2023-06" db="EMBL/GenBank/DDBJ databases">
        <authorList>
            <consortium name="Lawrence Berkeley National Laboratory"/>
            <person name="Haridas S."/>
            <person name="Hensen N."/>
            <person name="Bonometti L."/>
            <person name="Westerberg I."/>
            <person name="Brannstrom I.O."/>
            <person name="Guillou S."/>
            <person name="Cros-Aarteil S."/>
            <person name="Calhoun S."/>
            <person name="Kuo A."/>
            <person name="Mondo S."/>
            <person name="Pangilinan J."/>
            <person name="Riley R."/>
            <person name="Labutti K."/>
            <person name="Andreopoulos B."/>
            <person name="Lipzen A."/>
            <person name="Chen C."/>
            <person name="Yanf M."/>
            <person name="Daum C."/>
            <person name="Ng V."/>
            <person name="Clum A."/>
            <person name="Steindorff A."/>
            <person name="Ohm R."/>
            <person name="Martin F."/>
            <person name="Silar P."/>
            <person name="Natvig D."/>
            <person name="Lalanne C."/>
            <person name="Gautier V."/>
            <person name="Ament-Velasquez S.L."/>
            <person name="Kruys A."/>
            <person name="Hutchinson M.I."/>
            <person name="Powell A.J."/>
            <person name="Barry K."/>
            <person name="Miller A.N."/>
            <person name="Grigoriev I.V."/>
            <person name="Debuchy R."/>
            <person name="Gladieux P."/>
            <person name="Thoren M.H."/>
            <person name="Johannesson H."/>
        </authorList>
    </citation>
    <scope>NUCLEOTIDE SEQUENCE</scope>
    <source>
        <strain evidence="3">CBS 314.62</strain>
    </source>
</reference>
<dbReference type="Proteomes" id="UP001270362">
    <property type="component" value="Unassembled WGS sequence"/>
</dbReference>
<dbReference type="EMBL" id="JAULSO010000001">
    <property type="protein sequence ID" value="KAK3693736.1"/>
    <property type="molecule type" value="Genomic_DNA"/>
</dbReference>
<dbReference type="InterPro" id="IPR056124">
    <property type="entry name" value="DUF7707"/>
</dbReference>
<organism evidence="3 4">
    <name type="scientific">Podospora appendiculata</name>
    <dbReference type="NCBI Taxonomy" id="314037"/>
    <lineage>
        <taxon>Eukaryota</taxon>
        <taxon>Fungi</taxon>
        <taxon>Dikarya</taxon>
        <taxon>Ascomycota</taxon>
        <taxon>Pezizomycotina</taxon>
        <taxon>Sordariomycetes</taxon>
        <taxon>Sordariomycetidae</taxon>
        <taxon>Sordariales</taxon>
        <taxon>Podosporaceae</taxon>
        <taxon>Podospora</taxon>
    </lineage>
</organism>
<keyword evidence="1" id="KW-0732">Signal</keyword>
<name>A0AAE0XI58_9PEZI</name>
<protein>
    <recommendedName>
        <fullName evidence="2">DUF7707 domain-containing protein</fullName>
    </recommendedName>
</protein>
<gene>
    <name evidence="3" type="ORF">B0T22DRAFT_48628</name>
</gene>
<evidence type="ECO:0000313" key="4">
    <source>
        <dbReference type="Proteomes" id="UP001270362"/>
    </source>
</evidence>